<gene>
    <name evidence="2" type="ORF">RM844_12925</name>
</gene>
<proteinExistence type="predicted"/>
<sequence length="114" mass="12561">METRDEQVAAGPRAADTGAVATYVKVRKGADEGPYPCPCCGFVTLSERGGYEICPVCFWEDDGQGDQDADRVRGGPNGLLSLTRARENFHAFGACEERRLPLVRDPRDHEHPLR</sequence>
<dbReference type="InterPro" id="IPR025983">
    <property type="entry name" value="Cys_rich_CPCC"/>
</dbReference>
<name>A0ABU2JQC2_9ACTN</name>
<comment type="caution">
    <text evidence="2">The sequence shown here is derived from an EMBL/GenBank/DDBJ whole genome shotgun (WGS) entry which is preliminary data.</text>
</comment>
<feature type="domain" description="Cysteine-rich CPCC" evidence="1">
    <location>
        <begin position="35"/>
        <end position="110"/>
    </location>
</feature>
<keyword evidence="3" id="KW-1185">Reference proteome</keyword>
<dbReference type="Proteomes" id="UP001183410">
    <property type="component" value="Unassembled WGS sequence"/>
</dbReference>
<accession>A0ABU2JQC2</accession>
<dbReference type="Pfam" id="PF14206">
    <property type="entry name" value="Cys_rich_CPCC"/>
    <property type="match status" value="1"/>
</dbReference>
<dbReference type="RefSeq" id="WP_311667233.1">
    <property type="nucleotide sequence ID" value="NZ_JAVREO010000006.1"/>
</dbReference>
<evidence type="ECO:0000313" key="3">
    <source>
        <dbReference type="Proteomes" id="UP001183410"/>
    </source>
</evidence>
<protein>
    <submittedName>
        <fullName evidence="2">CPCC family cysteine-rich protein</fullName>
    </submittedName>
</protein>
<evidence type="ECO:0000259" key="1">
    <source>
        <dbReference type="Pfam" id="PF14206"/>
    </source>
</evidence>
<dbReference type="EMBL" id="JAVREO010000006">
    <property type="protein sequence ID" value="MDT0267190.1"/>
    <property type="molecule type" value="Genomic_DNA"/>
</dbReference>
<reference evidence="3" key="1">
    <citation type="submission" date="2023-07" db="EMBL/GenBank/DDBJ databases">
        <title>30 novel species of actinomycetes from the DSMZ collection.</title>
        <authorList>
            <person name="Nouioui I."/>
        </authorList>
    </citation>
    <scope>NUCLEOTIDE SEQUENCE [LARGE SCALE GENOMIC DNA]</scope>
    <source>
        <strain evidence="3">DSM 44915</strain>
    </source>
</reference>
<organism evidence="2 3">
    <name type="scientific">Streptomyces chisholmiae</name>
    <dbReference type="NCBI Taxonomy" id="3075540"/>
    <lineage>
        <taxon>Bacteria</taxon>
        <taxon>Bacillati</taxon>
        <taxon>Actinomycetota</taxon>
        <taxon>Actinomycetes</taxon>
        <taxon>Kitasatosporales</taxon>
        <taxon>Streptomycetaceae</taxon>
        <taxon>Streptomyces</taxon>
    </lineage>
</organism>
<evidence type="ECO:0000313" key="2">
    <source>
        <dbReference type="EMBL" id="MDT0267190.1"/>
    </source>
</evidence>